<evidence type="ECO:0000259" key="9">
    <source>
        <dbReference type="PROSITE" id="PS52029"/>
    </source>
</evidence>
<evidence type="ECO:0000256" key="3">
    <source>
        <dbReference type="ARBA" id="ARBA00022679"/>
    </source>
</evidence>
<dbReference type="GO" id="GO:0071972">
    <property type="term" value="F:peptidoglycan L,D-transpeptidase activity"/>
    <property type="evidence" value="ECO:0007669"/>
    <property type="project" value="TreeGrafter"/>
</dbReference>
<sequence length="428" mass="47117">MVMSPPDGSVMVDPNTPVKLDVVGIGTQFAEIELREAGGTVITDTKNLKHYTLNSPLAFGKSYTVTAIVKRPWFMQEQTQVLHFETAAIPVLEGGSPQRTLAPDGSLTLRFDRPVGKLEADSALDITVQPDAARLSFRLLAGHYEPNQTYPLRIKWATANDIPLPDFDLNVTVPHPISAEANLRGAQNIGSAIPLQITFSEALANKEEAGHQILITTRNGNEISGKWNWISENRLQFTPKAGWPASSTIKVEPKGELLSVQGGQPEPPLDFSFTTGTDRRIFVYLDTQTMVAMENGQAIQTFKVSTGKPKTPTVAGSFYIYARFPIKTMKSKAKKGEKGHYIVENVPYAQYFHAEYAFHGAWWHNSFGHPASHGCVNMSTREHNQRWPNAEEEAGWLYRWAALGVPVTVLGATPSPPPPQPSTSIAME</sequence>
<dbReference type="PANTHER" id="PTHR30582">
    <property type="entry name" value="L,D-TRANSPEPTIDASE"/>
    <property type="match status" value="1"/>
</dbReference>
<dbReference type="Gene3D" id="2.40.440.10">
    <property type="entry name" value="L,D-transpeptidase catalytic domain-like"/>
    <property type="match status" value="1"/>
</dbReference>
<keyword evidence="7 8" id="KW-0961">Cell wall biogenesis/degradation</keyword>
<reference evidence="10 11" key="1">
    <citation type="submission" date="2019-09" db="EMBL/GenBank/DDBJ databases">
        <title>Ecophysiology of the spiral-shaped methanotroph Methylospira mobilis as revealed by the complete genome sequence.</title>
        <authorList>
            <person name="Oshkin I.Y."/>
            <person name="Dedysh S.N."/>
            <person name="Miroshnikov K."/>
            <person name="Danilova O.V."/>
            <person name="Hakobyan A."/>
            <person name="Liesack W."/>
        </authorList>
    </citation>
    <scope>NUCLEOTIDE SEQUENCE [LARGE SCALE GENOMIC DNA]</scope>
    <source>
        <strain evidence="10 11">Shm1</strain>
    </source>
</reference>
<keyword evidence="3" id="KW-0808">Transferase</keyword>
<evidence type="ECO:0000256" key="4">
    <source>
        <dbReference type="ARBA" id="ARBA00022960"/>
    </source>
</evidence>
<keyword evidence="11" id="KW-1185">Reference proteome</keyword>
<dbReference type="UniPathway" id="UPA00219"/>
<accession>A0A5Q0BS78</accession>
<dbReference type="Pfam" id="PF17964">
    <property type="entry name" value="Big_10"/>
    <property type="match status" value="1"/>
</dbReference>
<feature type="active site" description="Proton donor/acceptor" evidence="8">
    <location>
        <position position="359"/>
    </location>
</feature>
<dbReference type="EMBL" id="CP044205">
    <property type="protein sequence ID" value="QFY44927.1"/>
    <property type="molecule type" value="Genomic_DNA"/>
</dbReference>
<comment type="similarity">
    <text evidence="2">Belongs to the YkuD family.</text>
</comment>
<dbReference type="GO" id="GO:0016746">
    <property type="term" value="F:acyltransferase activity"/>
    <property type="evidence" value="ECO:0007669"/>
    <property type="project" value="UniProtKB-KW"/>
</dbReference>
<proteinExistence type="inferred from homology"/>
<dbReference type="InterPro" id="IPR005490">
    <property type="entry name" value="LD_TPept_cat_dom"/>
</dbReference>
<name>A0A5Q0BS78_9GAMM</name>
<dbReference type="PANTHER" id="PTHR30582:SF2">
    <property type="entry name" value="L,D-TRANSPEPTIDASE YCIB-RELATED"/>
    <property type="match status" value="1"/>
</dbReference>
<evidence type="ECO:0000313" key="11">
    <source>
        <dbReference type="Proteomes" id="UP000325755"/>
    </source>
</evidence>
<dbReference type="InterPro" id="IPR050979">
    <property type="entry name" value="LD-transpeptidase"/>
</dbReference>
<evidence type="ECO:0000256" key="1">
    <source>
        <dbReference type="ARBA" id="ARBA00004752"/>
    </source>
</evidence>
<dbReference type="GO" id="GO:0005576">
    <property type="term" value="C:extracellular region"/>
    <property type="evidence" value="ECO:0007669"/>
    <property type="project" value="TreeGrafter"/>
</dbReference>
<feature type="domain" description="L,D-TPase catalytic" evidence="9">
    <location>
        <begin position="279"/>
        <end position="410"/>
    </location>
</feature>
<feature type="active site" description="Nucleophile" evidence="8">
    <location>
        <position position="375"/>
    </location>
</feature>
<evidence type="ECO:0000256" key="5">
    <source>
        <dbReference type="ARBA" id="ARBA00022984"/>
    </source>
</evidence>
<evidence type="ECO:0000313" key="10">
    <source>
        <dbReference type="EMBL" id="QFY44927.1"/>
    </source>
</evidence>
<dbReference type="Gene3D" id="2.60.40.3780">
    <property type="match status" value="1"/>
</dbReference>
<dbReference type="PROSITE" id="PS52029">
    <property type="entry name" value="LD_TPASE"/>
    <property type="match status" value="1"/>
</dbReference>
<dbReference type="SUPFAM" id="SSF141523">
    <property type="entry name" value="L,D-transpeptidase catalytic domain-like"/>
    <property type="match status" value="1"/>
</dbReference>
<dbReference type="InParanoid" id="A0A5Q0BS78"/>
<evidence type="ECO:0000256" key="7">
    <source>
        <dbReference type="ARBA" id="ARBA00023316"/>
    </source>
</evidence>
<evidence type="ECO:0000256" key="6">
    <source>
        <dbReference type="ARBA" id="ARBA00023315"/>
    </source>
</evidence>
<dbReference type="GO" id="GO:0018104">
    <property type="term" value="P:peptidoglycan-protein cross-linking"/>
    <property type="evidence" value="ECO:0007669"/>
    <property type="project" value="TreeGrafter"/>
</dbReference>
<dbReference type="KEGG" id="mmob:F6R98_03730"/>
<dbReference type="OrthoDB" id="463216at2"/>
<dbReference type="GO" id="GO:0071555">
    <property type="term" value="P:cell wall organization"/>
    <property type="evidence" value="ECO:0007669"/>
    <property type="project" value="UniProtKB-UniRule"/>
</dbReference>
<gene>
    <name evidence="10" type="ORF">F6R98_03730</name>
</gene>
<organism evidence="10 11">
    <name type="scientific">Candidatus Methylospira mobilis</name>
    <dbReference type="NCBI Taxonomy" id="1808979"/>
    <lineage>
        <taxon>Bacteria</taxon>
        <taxon>Pseudomonadati</taxon>
        <taxon>Pseudomonadota</taxon>
        <taxon>Gammaproteobacteria</taxon>
        <taxon>Methylococcales</taxon>
        <taxon>Methylococcaceae</taxon>
        <taxon>Candidatus Methylospira</taxon>
    </lineage>
</organism>
<dbReference type="InterPro" id="IPR038063">
    <property type="entry name" value="Transpep_catalytic_dom"/>
</dbReference>
<evidence type="ECO:0000256" key="2">
    <source>
        <dbReference type="ARBA" id="ARBA00005992"/>
    </source>
</evidence>
<dbReference type="Gene3D" id="2.60.40.3710">
    <property type="match status" value="1"/>
</dbReference>
<dbReference type="GO" id="GO:0008360">
    <property type="term" value="P:regulation of cell shape"/>
    <property type="evidence" value="ECO:0007669"/>
    <property type="project" value="UniProtKB-UniRule"/>
</dbReference>
<comment type="pathway">
    <text evidence="1 8">Cell wall biogenesis; peptidoglycan biosynthesis.</text>
</comment>
<dbReference type="CDD" id="cd16913">
    <property type="entry name" value="YkuD_like"/>
    <property type="match status" value="1"/>
</dbReference>
<dbReference type="AlphaFoldDB" id="A0A5Q0BS78"/>
<protein>
    <submittedName>
        <fullName evidence="10">L,D-transpeptidase family protein</fullName>
    </submittedName>
</protein>
<keyword evidence="5 8" id="KW-0573">Peptidoglycan synthesis</keyword>
<keyword evidence="6" id="KW-0012">Acyltransferase</keyword>
<dbReference type="Pfam" id="PF03734">
    <property type="entry name" value="YkuD"/>
    <property type="match status" value="1"/>
</dbReference>
<evidence type="ECO:0000256" key="8">
    <source>
        <dbReference type="PROSITE-ProRule" id="PRU01373"/>
    </source>
</evidence>
<dbReference type="Proteomes" id="UP000325755">
    <property type="component" value="Chromosome"/>
</dbReference>
<dbReference type="InterPro" id="IPR041280">
    <property type="entry name" value="Big_10"/>
</dbReference>
<keyword evidence="4 8" id="KW-0133">Cell shape</keyword>